<sequence>MTFTQEGFNHIWIENITESDLLHSAAPLLLLPSNVFPPTTKRTFVYAFIPPTIQAAHKHSSKIDLNLAYNYGVEDSNTLPHEIETVFSKPSYPTSIILPTTPIQLSIPKQIKVRIHQYSRIHKIYPTPKDLLKTIHKQIPPRASSSYSKRRNTVAIIGVPQCQHIHPGALAYLKNILTSPTMELHGPHPGSCLSSAKSTPIQGNHYQRLATSVRFVALFIDLLHDSWGGAIVPDLLYHALAWDVNVMIVSRYNYSRVVPPNSLSWIDPTRVDAPGFLREVETRDANWKRDEEWRSGISRTMEAGGSVDVENVLGKDFLKLWYTNVVCDLCESARNIDN</sequence>
<dbReference type="AlphaFoldDB" id="A0A1Y2ALE3"/>
<accession>A0A1Y2ALE3</accession>
<protein>
    <submittedName>
        <fullName evidence="1">Uncharacterized protein</fullName>
    </submittedName>
</protein>
<keyword evidence="2" id="KW-1185">Reference proteome</keyword>
<organism evidence="1 2">
    <name type="scientific">Rhizoclosmatium globosum</name>
    <dbReference type="NCBI Taxonomy" id="329046"/>
    <lineage>
        <taxon>Eukaryota</taxon>
        <taxon>Fungi</taxon>
        <taxon>Fungi incertae sedis</taxon>
        <taxon>Chytridiomycota</taxon>
        <taxon>Chytridiomycota incertae sedis</taxon>
        <taxon>Chytridiomycetes</taxon>
        <taxon>Chytridiales</taxon>
        <taxon>Chytriomycetaceae</taxon>
        <taxon>Rhizoclosmatium</taxon>
    </lineage>
</organism>
<dbReference type="EMBL" id="MCGO01000162">
    <property type="protein sequence ID" value="ORY23322.1"/>
    <property type="molecule type" value="Genomic_DNA"/>
</dbReference>
<evidence type="ECO:0000313" key="1">
    <source>
        <dbReference type="EMBL" id="ORY23322.1"/>
    </source>
</evidence>
<gene>
    <name evidence="1" type="ORF">BCR33DRAFT_728115</name>
</gene>
<proteinExistence type="predicted"/>
<reference evidence="1 2" key="1">
    <citation type="submission" date="2016-07" db="EMBL/GenBank/DDBJ databases">
        <title>Pervasive Adenine N6-methylation of Active Genes in Fungi.</title>
        <authorList>
            <consortium name="DOE Joint Genome Institute"/>
            <person name="Mondo S.J."/>
            <person name="Dannebaum R.O."/>
            <person name="Kuo R.C."/>
            <person name="Labutti K."/>
            <person name="Haridas S."/>
            <person name="Kuo A."/>
            <person name="Salamov A."/>
            <person name="Ahrendt S.R."/>
            <person name="Lipzen A."/>
            <person name="Sullivan W."/>
            <person name="Andreopoulos W.B."/>
            <person name="Clum A."/>
            <person name="Lindquist E."/>
            <person name="Daum C."/>
            <person name="Ramamoorthy G.K."/>
            <person name="Gryganskyi A."/>
            <person name="Culley D."/>
            <person name="Magnuson J.K."/>
            <person name="James T.Y."/>
            <person name="O'Malley M.A."/>
            <person name="Stajich J.E."/>
            <person name="Spatafora J.W."/>
            <person name="Visel A."/>
            <person name="Grigoriev I.V."/>
        </authorList>
    </citation>
    <scope>NUCLEOTIDE SEQUENCE [LARGE SCALE GENOMIC DNA]</scope>
    <source>
        <strain evidence="1 2">JEL800</strain>
    </source>
</reference>
<name>A0A1Y2ALE3_9FUNG</name>
<dbReference type="OrthoDB" id="2157735at2759"/>
<comment type="caution">
    <text evidence="1">The sequence shown here is derived from an EMBL/GenBank/DDBJ whole genome shotgun (WGS) entry which is preliminary data.</text>
</comment>
<dbReference type="Proteomes" id="UP000193642">
    <property type="component" value="Unassembled WGS sequence"/>
</dbReference>
<evidence type="ECO:0000313" key="2">
    <source>
        <dbReference type="Proteomes" id="UP000193642"/>
    </source>
</evidence>